<evidence type="ECO:0000256" key="1">
    <source>
        <dbReference type="SAM" id="MobiDB-lite"/>
    </source>
</evidence>
<dbReference type="KEGG" id="ehx:EMIHUDRAFT_466315"/>
<dbReference type="HOGENOM" id="CLU_809970_0_0_1"/>
<dbReference type="EnsemblProtists" id="EOD03890">
    <property type="protein sequence ID" value="EOD03890"/>
    <property type="gene ID" value="EMIHUDRAFT_466315"/>
</dbReference>
<reference evidence="3" key="1">
    <citation type="journal article" date="2013" name="Nature">
        <title>Pan genome of the phytoplankton Emiliania underpins its global distribution.</title>
        <authorList>
            <person name="Read B.A."/>
            <person name="Kegel J."/>
            <person name="Klute M.J."/>
            <person name="Kuo A."/>
            <person name="Lefebvre S.C."/>
            <person name="Maumus F."/>
            <person name="Mayer C."/>
            <person name="Miller J."/>
            <person name="Monier A."/>
            <person name="Salamov A."/>
            <person name="Young J."/>
            <person name="Aguilar M."/>
            <person name="Claverie J.M."/>
            <person name="Frickenhaus S."/>
            <person name="Gonzalez K."/>
            <person name="Herman E.K."/>
            <person name="Lin Y.C."/>
            <person name="Napier J."/>
            <person name="Ogata H."/>
            <person name="Sarno A.F."/>
            <person name="Shmutz J."/>
            <person name="Schroeder D."/>
            <person name="de Vargas C."/>
            <person name="Verret F."/>
            <person name="von Dassow P."/>
            <person name="Valentin K."/>
            <person name="Van de Peer Y."/>
            <person name="Wheeler G."/>
            <person name="Dacks J.B."/>
            <person name="Delwiche C.F."/>
            <person name="Dyhrman S.T."/>
            <person name="Glockner G."/>
            <person name="John U."/>
            <person name="Richards T."/>
            <person name="Worden A.Z."/>
            <person name="Zhang X."/>
            <person name="Grigoriev I.V."/>
            <person name="Allen A.E."/>
            <person name="Bidle K."/>
            <person name="Borodovsky M."/>
            <person name="Bowler C."/>
            <person name="Brownlee C."/>
            <person name="Cock J.M."/>
            <person name="Elias M."/>
            <person name="Gladyshev V.N."/>
            <person name="Groth M."/>
            <person name="Guda C."/>
            <person name="Hadaegh A."/>
            <person name="Iglesias-Rodriguez M.D."/>
            <person name="Jenkins J."/>
            <person name="Jones B.M."/>
            <person name="Lawson T."/>
            <person name="Leese F."/>
            <person name="Lindquist E."/>
            <person name="Lobanov A."/>
            <person name="Lomsadze A."/>
            <person name="Malik S.B."/>
            <person name="Marsh M.E."/>
            <person name="Mackinder L."/>
            <person name="Mock T."/>
            <person name="Mueller-Roeber B."/>
            <person name="Pagarete A."/>
            <person name="Parker M."/>
            <person name="Probert I."/>
            <person name="Quesneville H."/>
            <person name="Raines C."/>
            <person name="Rensing S.A."/>
            <person name="Riano-Pachon D.M."/>
            <person name="Richier S."/>
            <person name="Rokitta S."/>
            <person name="Shiraiwa Y."/>
            <person name="Soanes D.M."/>
            <person name="van der Giezen M."/>
            <person name="Wahlund T.M."/>
            <person name="Williams B."/>
            <person name="Wilson W."/>
            <person name="Wolfe G."/>
            <person name="Wurch L.L."/>
        </authorList>
    </citation>
    <scope>NUCLEOTIDE SEQUENCE</scope>
</reference>
<evidence type="ECO:0000313" key="2">
    <source>
        <dbReference type="EnsemblProtists" id="EOD03890"/>
    </source>
</evidence>
<reference evidence="2" key="2">
    <citation type="submission" date="2024-10" db="UniProtKB">
        <authorList>
            <consortium name="EnsemblProtists"/>
        </authorList>
    </citation>
    <scope>IDENTIFICATION</scope>
</reference>
<keyword evidence="3" id="KW-1185">Reference proteome</keyword>
<feature type="compositionally biased region" description="Polar residues" evidence="1">
    <location>
        <begin position="148"/>
        <end position="159"/>
    </location>
</feature>
<feature type="region of interest" description="Disordered" evidence="1">
    <location>
        <begin position="141"/>
        <end position="191"/>
    </location>
</feature>
<sequence length="343" mass="35681">MAPRSPPLPLHPPLHPPLQPPPRSPPCGLTRYDTTGAAWTYDFAPLAAAPLTADGERFSFRLALCGVAEAACRPAACVNASVCEPYDENLAQHGAAVAFVRGAVAPGPAGRGGCFEEGPQRSAAACTAPCSVLAPATLPAKKGGELQPHSSRWELSSTERQPHQPGWFRLPGPRRKPSSEPPPRINCTEGGRSTRRLTVLVECDAEAASGAGAVLLPPADESACEVRTRLACFSFRWRAGDWGACDPAAGVERRQARSIVARQRAVLQRQRLLAMTQSYQALSAVPSRGPRDGSDASPAAGDAAARFDTSAGGVSREGLVAAAQPSLAQPPAPDSADPGGVLS</sequence>
<dbReference type="RefSeq" id="XP_005756319.1">
    <property type="nucleotide sequence ID" value="XM_005756262.1"/>
</dbReference>
<feature type="compositionally biased region" description="Low complexity" evidence="1">
    <location>
        <begin position="334"/>
        <end position="343"/>
    </location>
</feature>
<feature type="compositionally biased region" description="Low complexity" evidence="1">
    <location>
        <begin position="295"/>
        <end position="311"/>
    </location>
</feature>
<feature type="compositionally biased region" description="Pro residues" evidence="1">
    <location>
        <begin position="1"/>
        <end position="25"/>
    </location>
</feature>
<name>A0A0D3HY05_EMIH1</name>
<dbReference type="Proteomes" id="UP000013827">
    <property type="component" value="Unassembled WGS sequence"/>
</dbReference>
<dbReference type="AlphaFoldDB" id="A0A0D3HY05"/>
<dbReference type="GeneID" id="17250102"/>
<proteinExistence type="predicted"/>
<evidence type="ECO:0000313" key="3">
    <source>
        <dbReference type="Proteomes" id="UP000013827"/>
    </source>
</evidence>
<feature type="region of interest" description="Disordered" evidence="1">
    <location>
        <begin position="283"/>
        <end position="343"/>
    </location>
</feature>
<protein>
    <submittedName>
        <fullName evidence="2">Uncharacterized protein</fullName>
    </submittedName>
</protein>
<organism evidence="2 3">
    <name type="scientific">Emiliania huxleyi (strain CCMP1516)</name>
    <dbReference type="NCBI Taxonomy" id="280463"/>
    <lineage>
        <taxon>Eukaryota</taxon>
        <taxon>Haptista</taxon>
        <taxon>Haptophyta</taxon>
        <taxon>Prymnesiophyceae</taxon>
        <taxon>Isochrysidales</taxon>
        <taxon>Noelaerhabdaceae</taxon>
        <taxon>Emiliania</taxon>
    </lineage>
</organism>
<accession>A0A0D3HY05</accession>
<dbReference type="PaxDb" id="2903-EOD03890"/>
<feature type="region of interest" description="Disordered" evidence="1">
    <location>
        <begin position="1"/>
        <end position="27"/>
    </location>
</feature>